<proteinExistence type="predicted"/>
<feature type="non-terminal residue" evidence="1">
    <location>
        <position position="1"/>
    </location>
</feature>
<reference evidence="1" key="1">
    <citation type="submission" date="2013-12" db="EMBL/GenBank/DDBJ databases">
        <title>A Varibaculum cambriense genome reconstructed from a premature infant gut community with otherwise low bacterial novelty that shifts toward anaerobic metabolism during the third week of life.</title>
        <authorList>
            <person name="Brown C.T."/>
            <person name="Sharon I."/>
            <person name="Thomas B.C."/>
            <person name="Castelle C.J."/>
            <person name="Morowitz M.J."/>
            <person name="Banfield J.F."/>
        </authorList>
    </citation>
    <scope>NUCLEOTIDE SEQUENCE</scope>
</reference>
<dbReference type="AlphaFoldDB" id="W1YPM0"/>
<organism evidence="1">
    <name type="scientific">human gut metagenome</name>
    <dbReference type="NCBI Taxonomy" id="408170"/>
    <lineage>
        <taxon>unclassified sequences</taxon>
        <taxon>metagenomes</taxon>
        <taxon>organismal metagenomes</taxon>
    </lineage>
</organism>
<evidence type="ECO:0000313" key="1">
    <source>
        <dbReference type="EMBL" id="ETJ44417.1"/>
    </source>
</evidence>
<feature type="non-terminal residue" evidence="1">
    <location>
        <position position="78"/>
    </location>
</feature>
<accession>W1YPM0</accession>
<protein>
    <submittedName>
        <fullName evidence="1">Uncharacterized protein</fullName>
    </submittedName>
</protein>
<sequence>GDALIVLGYASYGKVELAERAMEVLAKRLNASTKGDTTETQQQLAGNVTASDVAKSIVNKALETIQHGIDEVVRAENK</sequence>
<dbReference type="EMBL" id="AZMM01001569">
    <property type="protein sequence ID" value="ETJ44417.1"/>
    <property type="molecule type" value="Genomic_DNA"/>
</dbReference>
<name>W1YPM0_9ZZZZ</name>
<comment type="caution">
    <text evidence="1">The sequence shown here is derived from an EMBL/GenBank/DDBJ whole genome shotgun (WGS) entry which is preliminary data.</text>
</comment>
<gene>
    <name evidence="1" type="ORF">Q604_UNBC01569G0001</name>
</gene>